<keyword evidence="1" id="KW-0732">Signal</keyword>
<protein>
    <submittedName>
        <fullName evidence="2">Uncharacterized protein</fullName>
    </submittedName>
</protein>
<dbReference type="EMBL" id="CDMZ01001821">
    <property type="protein sequence ID" value="CEM38034.1"/>
    <property type="molecule type" value="Genomic_DNA"/>
</dbReference>
<evidence type="ECO:0000256" key="1">
    <source>
        <dbReference type="SAM" id="SignalP"/>
    </source>
</evidence>
<name>A0A0G4H2X7_9ALVE</name>
<feature type="signal peptide" evidence="1">
    <location>
        <begin position="1"/>
        <end position="19"/>
    </location>
</feature>
<organism evidence="2">
    <name type="scientific">Chromera velia CCMP2878</name>
    <dbReference type="NCBI Taxonomy" id="1169474"/>
    <lineage>
        <taxon>Eukaryota</taxon>
        <taxon>Sar</taxon>
        <taxon>Alveolata</taxon>
        <taxon>Colpodellida</taxon>
        <taxon>Chromeraceae</taxon>
        <taxon>Chromera</taxon>
    </lineage>
</organism>
<dbReference type="VEuPathDB" id="CryptoDB:Cvel_24479"/>
<accession>A0A0G4H2X7</accession>
<sequence>MSCLFLCLLHLQMNQAALRVPLSLTGALLSPRLSSLLGYLSPVYHCTHFTVCQPFFPGKTQLFQLVKIRSLAEKIGGESILRGRWLWGKGWWVRGRWDKGNNLTSFTQFEIVEEEVEKSTFPAIPVILEKWNILSFSIISRSNKGRRWIIGEIEFNQEYYRHPPSLLQMNVSDKRDPLPLFSLSWETIPKIRIHTRSFPLYYLFGKVKRAVANVEKGYGIATPEDKQLTQQLGGCVRTF</sequence>
<feature type="chain" id="PRO_5005191045" evidence="1">
    <location>
        <begin position="20"/>
        <end position="239"/>
    </location>
</feature>
<evidence type="ECO:0000313" key="2">
    <source>
        <dbReference type="EMBL" id="CEM38034.1"/>
    </source>
</evidence>
<proteinExistence type="predicted"/>
<dbReference type="AlphaFoldDB" id="A0A0G4H2X7"/>
<gene>
    <name evidence="2" type="ORF">Cvel_24479</name>
</gene>
<dbReference type="PhylomeDB" id="A0A0G4H2X7"/>
<reference evidence="2" key="1">
    <citation type="submission" date="2014-11" db="EMBL/GenBank/DDBJ databases">
        <authorList>
            <person name="Otto D Thomas"/>
            <person name="Naeem Raeece"/>
        </authorList>
    </citation>
    <scope>NUCLEOTIDE SEQUENCE</scope>
</reference>